<proteinExistence type="predicted"/>
<comment type="caution">
    <text evidence="1">The sequence shown here is derived from an EMBL/GenBank/DDBJ whole genome shotgun (WGS) entry which is preliminary data.</text>
</comment>
<keyword evidence="2" id="KW-1185">Reference proteome</keyword>
<dbReference type="RefSeq" id="WP_344286695.1">
    <property type="nucleotide sequence ID" value="NZ_BAAAHV010000027.1"/>
</dbReference>
<dbReference type="Proteomes" id="UP001597542">
    <property type="component" value="Unassembled WGS sequence"/>
</dbReference>
<reference evidence="2" key="1">
    <citation type="journal article" date="2019" name="Int. J. Syst. Evol. Microbiol.">
        <title>The Global Catalogue of Microorganisms (GCM) 10K type strain sequencing project: providing services to taxonomists for standard genome sequencing and annotation.</title>
        <authorList>
            <consortium name="The Broad Institute Genomics Platform"/>
            <consortium name="The Broad Institute Genome Sequencing Center for Infectious Disease"/>
            <person name="Wu L."/>
            <person name="Ma J."/>
        </authorList>
    </citation>
    <scope>NUCLEOTIDE SEQUENCE [LARGE SCALE GENOMIC DNA]</scope>
    <source>
        <strain evidence="2">CGMCC 4.7638</strain>
    </source>
</reference>
<dbReference type="EMBL" id="JBHUKQ010000006">
    <property type="protein sequence ID" value="MFD2480042.1"/>
    <property type="molecule type" value="Genomic_DNA"/>
</dbReference>
<gene>
    <name evidence="1" type="ORF">ACFSUT_07145</name>
</gene>
<name>A0ABW5HT46_9PSEU</name>
<organism evidence="1 2">
    <name type="scientific">Amycolatopsis albidoflavus</name>
    <dbReference type="NCBI Taxonomy" id="102226"/>
    <lineage>
        <taxon>Bacteria</taxon>
        <taxon>Bacillati</taxon>
        <taxon>Actinomycetota</taxon>
        <taxon>Actinomycetes</taxon>
        <taxon>Pseudonocardiales</taxon>
        <taxon>Pseudonocardiaceae</taxon>
        <taxon>Amycolatopsis</taxon>
    </lineage>
</organism>
<accession>A0ABW5HT46</accession>
<sequence length="375" mass="41446">MSYLRIGDLQSIRWTIRGTSHARVMIILAPNFEERSTHCCTELIELFEGLDQDGSTSEIHWIIFTLQGRHSPTFLDAIKAVNVRRVVQALSGGQHRGRVAHKIIEYPIDPGRFLGELALLMRGLPCIDQLIVDYSAVPRNLLSALIEEVAASSSNRGRFPKVRKVALLYAWADNYPKAAGPELLGEVVGHFSSLPLRSLLEERDHAEVVIFAAGTTHDAVALLEALRGNGMGNQIGIHLVNFMNSDNLLESRLKLRNHYTILRDAPLQGVQVRYVFTVRHALAYMRDVAAICSQASDEGLRTLLAIGSFGPKPLAVAAQFVVQEHAEQHGTTSEVRADVLNSRGSQYLSPYSLGARDITVFEYHSTDPASLPPLK</sequence>
<protein>
    <submittedName>
        <fullName evidence="1">Uncharacterized protein</fullName>
    </submittedName>
</protein>
<evidence type="ECO:0000313" key="1">
    <source>
        <dbReference type="EMBL" id="MFD2480042.1"/>
    </source>
</evidence>
<evidence type="ECO:0000313" key="2">
    <source>
        <dbReference type="Proteomes" id="UP001597542"/>
    </source>
</evidence>